<accession>A0A418Q524</accession>
<dbReference type="STRING" id="1451189.CFAL_01800"/>
<evidence type="ECO:0000313" key="6">
    <source>
        <dbReference type="Proteomes" id="UP000285278"/>
    </source>
</evidence>
<dbReference type="Gene3D" id="2.40.50.140">
    <property type="entry name" value="Nucleic acid-binding proteins"/>
    <property type="match status" value="1"/>
</dbReference>
<dbReference type="Pfam" id="PF01588">
    <property type="entry name" value="tRNA_bind"/>
    <property type="match status" value="1"/>
</dbReference>
<dbReference type="SUPFAM" id="SSF50249">
    <property type="entry name" value="Nucleic acid-binding proteins"/>
    <property type="match status" value="1"/>
</dbReference>
<keyword evidence="1 3" id="KW-0820">tRNA-binding</keyword>
<dbReference type="InterPro" id="IPR012340">
    <property type="entry name" value="NA-bd_OB-fold"/>
</dbReference>
<dbReference type="OrthoDB" id="9794564at2"/>
<feature type="domain" description="TRNA-binding" evidence="4">
    <location>
        <begin position="1"/>
        <end position="97"/>
    </location>
</feature>
<dbReference type="AlphaFoldDB" id="A0A418Q524"/>
<dbReference type="InterPro" id="IPR051270">
    <property type="entry name" value="Tyrosine-tRNA_ligase_regulator"/>
</dbReference>
<name>A0A418Q524_9CORY</name>
<evidence type="ECO:0000256" key="3">
    <source>
        <dbReference type="PROSITE-ProRule" id="PRU00209"/>
    </source>
</evidence>
<keyword evidence="2 3" id="KW-0694">RNA-binding</keyword>
<evidence type="ECO:0000259" key="4">
    <source>
        <dbReference type="PROSITE" id="PS50886"/>
    </source>
</evidence>
<dbReference type="Proteomes" id="UP000285278">
    <property type="component" value="Unassembled WGS sequence"/>
</dbReference>
<dbReference type="GO" id="GO:0000049">
    <property type="term" value="F:tRNA binding"/>
    <property type="evidence" value="ECO:0007669"/>
    <property type="project" value="UniProtKB-UniRule"/>
</dbReference>
<proteinExistence type="predicted"/>
<gene>
    <name evidence="5" type="ORF">D3M95_10100</name>
</gene>
<evidence type="ECO:0000313" key="5">
    <source>
        <dbReference type="EMBL" id="RIX33600.1"/>
    </source>
</evidence>
<dbReference type="PANTHER" id="PTHR11586">
    <property type="entry name" value="TRNA-AMINOACYLATION COFACTOR ARC1 FAMILY MEMBER"/>
    <property type="match status" value="1"/>
</dbReference>
<dbReference type="InterPro" id="IPR002547">
    <property type="entry name" value="tRNA-bd_dom"/>
</dbReference>
<dbReference type="EMBL" id="QXJK01000014">
    <property type="protein sequence ID" value="RIX33600.1"/>
    <property type="molecule type" value="Genomic_DNA"/>
</dbReference>
<evidence type="ECO:0000256" key="2">
    <source>
        <dbReference type="ARBA" id="ARBA00022884"/>
    </source>
</evidence>
<dbReference type="PROSITE" id="PS50886">
    <property type="entry name" value="TRBD"/>
    <property type="match status" value="1"/>
</dbReference>
<comment type="caution">
    <text evidence="5">The sequence shown here is derived from an EMBL/GenBank/DDBJ whole genome shotgun (WGS) entry which is preliminary data.</text>
</comment>
<protein>
    <submittedName>
        <fullName evidence="5">tRNA-binding protein</fullName>
    </submittedName>
</protein>
<evidence type="ECO:0000256" key="1">
    <source>
        <dbReference type="ARBA" id="ARBA00022555"/>
    </source>
</evidence>
<reference evidence="5 6" key="1">
    <citation type="submission" date="2018-09" db="EMBL/GenBank/DDBJ databases">
        <title>Optimization and identification of Corynebacterium falsenii FN1-14 from fish paste.</title>
        <authorList>
            <person name="Daroonpunt R."/>
            <person name="Tanasupawat S."/>
        </authorList>
    </citation>
    <scope>NUCLEOTIDE SEQUENCE [LARGE SCALE GENOMIC DNA]</scope>
    <source>
        <strain evidence="5 6">FN1-14</strain>
    </source>
</reference>
<dbReference type="PANTHER" id="PTHR11586:SF37">
    <property type="entry name" value="TRNA-BINDING DOMAIN-CONTAINING PROTEIN"/>
    <property type="match status" value="1"/>
</dbReference>
<sequence>MRVARIVEVEEFPEARKPAWKLTLDAGECGELRTSAQITNYSREELLGRKVIAAVNLGSRQIANFMSNCLVLAAVNDEGVAHLLGVDDAAEPGERVS</sequence>
<keyword evidence="6" id="KW-1185">Reference proteome</keyword>
<organism evidence="5 6">
    <name type="scientific">Corynebacterium falsenii</name>
    <dbReference type="NCBI Taxonomy" id="108486"/>
    <lineage>
        <taxon>Bacteria</taxon>
        <taxon>Bacillati</taxon>
        <taxon>Actinomycetota</taxon>
        <taxon>Actinomycetes</taxon>
        <taxon>Mycobacteriales</taxon>
        <taxon>Corynebacteriaceae</taxon>
        <taxon>Corynebacterium</taxon>
    </lineage>
</organism>
<dbReference type="CDD" id="cd02798">
    <property type="entry name" value="tRNA_bind_CsaA"/>
    <property type="match status" value="1"/>
</dbReference>